<dbReference type="Gene3D" id="3.40.630.30">
    <property type="match status" value="1"/>
</dbReference>
<comment type="caution">
    <text evidence="2">The sequence shown here is derived from an EMBL/GenBank/DDBJ whole genome shotgun (WGS) entry which is preliminary data.</text>
</comment>
<dbReference type="Pfam" id="PF00583">
    <property type="entry name" value="Acetyltransf_1"/>
    <property type="match status" value="1"/>
</dbReference>
<proteinExistence type="predicted"/>
<dbReference type="PROSITE" id="PS51186">
    <property type="entry name" value="GNAT"/>
    <property type="match status" value="1"/>
</dbReference>
<name>A0A926WIY1_9NOST</name>
<protein>
    <submittedName>
        <fullName evidence="2">N-acetyltransferase</fullName>
    </submittedName>
</protein>
<evidence type="ECO:0000313" key="2">
    <source>
        <dbReference type="EMBL" id="MBD2294985.1"/>
    </source>
</evidence>
<dbReference type="GO" id="GO:0016747">
    <property type="term" value="F:acyltransferase activity, transferring groups other than amino-acyl groups"/>
    <property type="evidence" value="ECO:0007669"/>
    <property type="project" value="InterPro"/>
</dbReference>
<dbReference type="InterPro" id="IPR000182">
    <property type="entry name" value="GNAT_dom"/>
</dbReference>
<dbReference type="AlphaFoldDB" id="A0A926WIY1"/>
<dbReference type="RefSeq" id="WP_190561904.1">
    <property type="nucleotide sequence ID" value="NZ_JACJQU010000009.1"/>
</dbReference>
<dbReference type="Proteomes" id="UP000662185">
    <property type="component" value="Unassembled WGS sequence"/>
</dbReference>
<sequence length="170" mass="18917">MNIRPENILDYPTIAEVNTLAFGGEKEAKLVEIIRSSNGYIPELSLVAEIENTVVGYIMFSYIDLVAEEQLPVLSLAPMAVHPEWQKQGIGSALLKLGLEIADNRGEALVIVLGYPQLYTPFGFQGSINYQIESPFAVPEDVFMVKTLSGYHEKYKGKVIYPPAFKTDNF</sequence>
<organism evidence="2 3">
    <name type="scientific">Anabaena sphaerica FACHB-251</name>
    <dbReference type="NCBI Taxonomy" id="2692883"/>
    <lineage>
        <taxon>Bacteria</taxon>
        <taxon>Bacillati</taxon>
        <taxon>Cyanobacteriota</taxon>
        <taxon>Cyanophyceae</taxon>
        <taxon>Nostocales</taxon>
        <taxon>Nostocaceae</taxon>
        <taxon>Anabaena</taxon>
    </lineage>
</organism>
<dbReference type="EMBL" id="JACJQU010000009">
    <property type="protein sequence ID" value="MBD2294985.1"/>
    <property type="molecule type" value="Genomic_DNA"/>
</dbReference>
<dbReference type="CDD" id="cd04301">
    <property type="entry name" value="NAT_SF"/>
    <property type="match status" value="1"/>
</dbReference>
<reference evidence="3" key="1">
    <citation type="journal article" date="2020" name="ISME J.">
        <title>Comparative genomics reveals insights into cyanobacterial evolution and habitat adaptation.</title>
        <authorList>
            <person name="Chen M.Y."/>
            <person name="Teng W.K."/>
            <person name="Zhao L."/>
            <person name="Hu C.X."/>
            <person name="Zhou Y.K."/>
            <person name="Han B.P."/>
            <person name="Song L.R."/>
            <person name="Shu W.S."/>
        </authorList>
    </citation>
    <scope>NUCLEOTIDE SEQUENCE [LARGE SCALE GENOMIC DNA]</scope>
    <source>
        <strain evidence="3">FACHB-251</strain>
    </source>
</reference>
<dbReference type="SUPFAM" id="SSF55729">
    <property type="entry name" value="Acyl-CoA N-acyltransferases (Nat)"/>
    <property type="match status" value="1"/>
</dbReference>
<dbReference type="InterPro" id="IPR016181">
    <property type="entry name" value="Acyl_CoA_acyltransferase"/>
</dbReference>
<gene>
    <name evidence="2" type="ORF">H6G06_16220</name>
</gene>
<accession>A0A926WIY1</accession>
<evidence type="ECO:0000313" key="3">
    <source>
        <dbReference type="Proteomes" id="UP000662185"/>
    </source>
</evidence>
<keyword evidence="3" id="KW-1185">Reference proteome</keyword>
<feature type="domain" description="N-acetyltransferase" evidence="1">
    <location>
        <begin position="1"/>
        <end position="149"/>
    </location>
</feature>
<evidence type="ECO:0000259" key="1">
    <source>
        <dbReference type="PROSITE" id="PS51186"/>
    </source>
</evidence>